<dbReference type="Proteomes" id="UP000601435">
    <property type="component" value="Unassembled WGS sequence"/>
</dbReference>
<dbReference type="Gene3D" id="3.40.50.1820">
    <property type="entry name" value="alpha/beta hydrolase"/>
    <property type="match status" value="1"/>
</dbReference>
<evidence type="ECO:0000259" key="2">
    <source>
        <dbReference type="Pfam" id="PF03959"/>
    </source>
</evidence>
<keyword evidence="1" id="KW-0378">Hydrolase</keyword>
<accession>A0A812ZWK0</accession>
<dbReference type="EMBL" id="CAJNJA010050254">
    <property type="protein sequence ID" value="CAE7840608.1"/>
    <property type="molecule type" value="Genomic_DNA"/>
</dbReference>
<protein>
    <recommendedName>
        <fullName evidence="2">Serine hydrolase domain-containing protein</fullName>
    </recommendedName>
</protein>
<evidence type="ECO:0000313" key="3">
    <source>
        <dbReference type="EMBL" id="CAE7840608.1"/>
    </source>
</evidence>
<dbReference type="InterPro" id="IPR050593">
    <property type="entry name" value="LovG"/>
</dbReference>
<proteinExistence type="predicted"/>
<dbReference type="Pfam" id="PF03959">
    <property type="entry name" value="FSH1"/>
    <property type="match status" value="1"/>
</dbReference>
<feature type="domain" description="Serine hydrolase" evidence="2">
    <location>
        <begin position="2"/>
        <end position="214"/>
    </location>
</feature>
<dbReference type="GO" id="GO:0005737">
    <property type="term" value="C:cytoplasm"/>
    <property type="evidence" value="ECO:0007669"/>
    <property type="project" value="TreeGrafter"/>
</dbReference>
<evidence type="ECO:0000256" key="1">
    <source>
        <dbReference type="ARBA" id="ARBA00022801"/>
    </source>
</evidence>
<gene>
    <name evidence="3" type="ORF">SNEC2469_LOCUS25456</name>
</gene>
<dbReference type="PANTHER" id="PTHR48070:SF6">
    <property type="entry name" value="ESTERASE OVCA2"/>
    <property type="match status" value="1"/>
</dbReference>
<keyword evidence="4" id="KW-1185">Reference proteome</keyword>
<dbReference type="InterPro" id="IPR005645">
    <property type="entry name" value="FSH-like_dom"/>
</dbReference>
<evidence type="ECO:0000313" key="4">
    <source>
        <dbReference type="Proteomes" id="UP000601435"/>
    </source>
</evidence>
<dbReference type="InterPro" id="IPR029058">
    <property type="entry name" value="AB_hydrolase_fold"/>
</dbReference>
<name>A0A812ZWK0_9DINO</name>
<comment type="caution">
    <text evidence="3">The sequence shown here is derived from an EMBL/GenBank/DDBJ whole genome shotgun (WGS) entry which is preliminary data.</text>
</comment>
<dbReference type="AlphaFoldDB" id="A0A812ZWK0"/>
<dbReference type="GO" id="GO:0005634">
    <property type="term" value="C:nucleus"/>
    <property type="evidence" value="ECO:0007669"/>
    <property type="project" value="TreeGrafter"/>
</dbReference>
<organism evidence="3 4">
    <name type="scientific">Symbiodinium necroappetens</name>
    <dbReference type="NCBI Taxonomy" id="1628268"/>
    <lineage>
        <taxon>Eukaryota</taxon>
        <taxon>Sar</taxon>
        <taxon>Alveolata</taxon>
        <taxon>Dinophyceae</taxon>
        <taxon>Suessiales</taxon>
        <taxon>Symbiodiniaceae</taxon>
        <taxon>Symbiodinium</taxon>
    </lineage>
</organism>
<reference evidence="3" key="1">
    <citation type="submission" date="2021-02" db="EMBL/GenBank/DDBJ databases">
        <authorList>
            <person name="Dougan E. K."/>
            <person name="Rhodes N."/>
            <person name="Thang M."/>
            <person name="Chan C."/>
        </authorList>
    </citation>
    <scope>NUCLEOTIDE SEQUENCE</scope>
</reference>
<sequence>MARILCLHGCRTNAAFMERQLAQLKAKLGESEFSHLEGPISGMLAADDDVEQECMPPYFQWWEPLDGVAGQLEAVRYVAEHIRTQGPFDALLGFSEGAACATAVLAALHGAGRGSAEVRQQLKTELADVPRPRLVICVCGIPPDDFRPGCFCFGRGSNKVCQVPVPSIHVIGESDGDRHGSEELAEEWYGVSPAAAKNSDSKIVRHPHGHRFPLDCRLLADAVRELVRKDCAQLGEVSRLAAAGC</sequence>
<dbReference type="OrthoDB" id="414698at2759"/>
<dbReference type="GO" id="GO:0016787">
    <property type="term" value="F:hydrolase activity"/>
    <property type="evidence" value="ECO:0007669"/>
    <property type="project" value="UniProtKB-KW"/>
</dbReference>
<dbReference type="SUPFAM" id="SSF53474">
    <property type="entry name" value="alpha/beta-Hydrolases"/>
    <property type="match status" value="1"/>
</dbReference>
<dbReference type="PANTHER" id="PTHR48070">
    <property type="entry name" value="ESTERASE OVCA2"/>
    <property type="match status" value="1"/>
</dbReference>